<dbReference type="Proteomes" id="UP000326678">
    <property type="component" value="Chromosome Gxm1"/>
</dbReference>
<proteinExistence type="predicted"/>
<evidence type="ECO:0000313" key="1">
    <source>
        <dbReference type="EMBL" id="QFS45708.1"/>
    </source>
</evidence>
<evidence type="ECO:0000313" key="2">
    <source>
        <dbReference type="Proteomes" id="UP000326678"/>
    </source>
</evidence>
<dbReference type="KEGG" id="nsh:GXM_03185"/>
<reference evidence="1 2" key="1">
    <citation type="submission" date="2019-10" db="EMBL/GenBank/DDBJ databases">
        <title>Genomic and transcriptomic insights into the perfect genentic adaptation of a filamentous nitrogen-fixing cyanobacterium to rice fields.</title>
        <authorList>
            <person name="Chen Z."/>
        </authorList>
    </citation>
    <scope>NUCLEOTIDE SEQUENCE [LARGE SCALE GENOMIC DNA]</scope>
    <source>
        <strain evidence="1">CCNUC1</strain>
    </source>
</reference>
<gene>
    <name evidence="1" type="ORF">GXM_03185</name>
</gene>
<dbReference type="EMBL" id="CP045226">
    <property type="protein sequence ID" value="QFS45708.1"/>
    <property type="molecule type" value="Genomic_DNA"/>
</dbReference>
<organism evidence="1 2">
    <name type="scientific">Nostoc sphaeroides CCNUC1</name>
    <dbReference type="NCBI Taxonomy" id="2653204"/>
    <lineage>
        <taxon>Bacteria</taxon>
        <taxon>Bacillati</taxon>
        <taxon>Cyanobacteriota</taxon>
        <taxon>Cyanophyceae</taxon>
        <taxon>Nostocales</taxon>
        <taxon>Nostocaceae</taxon>
        <taxon>Nostoc</taxon>
    </lineage>
</organism>
<name>A0A5P8VZ53_9NOSO</name>
<accession>A0A5P8VZ53</accession>
<keyword evidence="2" id="KW-1185">Reference proteome</keyword>
<dbReference type="AlphaFoldDB" id="A0A5P8VZ53"/>
<sequence>MLFYWAAAASLEAPPQGRAFPASGWERGNLSKLCFRSEFNSVRG</sequence>
<protein>
    <submittedName>
        <fullName evidence="1">Uncharacterized protein</fullName>
    </submittedName>
</protein>